<comment type="caution">
    <text evidence="2">The sequence shown here is derived from an EMBL/GenBank/DDBJ whole genome shotgun (WGS) entry which is preliminary data.</text>
</comment>
<reference evidence="2 3" key="1">
    <citation type="submission" date="2019-05" db="EMBL/GenBank/DDBJ databases">
        <title>Emergence of the Ug99 lineage of the wheat stem rust pathogen through somatic hybridization.</title>
        <authorList>
            <person name="Li F."/>
            <person name="Upadhyaya N.M."/>
            <person name="Sperschneider J."/>
            <person name="Matny O."/>
            <person name="Nguyen-Phuc H."/>
            <person name="Mago R."/>
            <person name="Raley C."/>
            <person name="Miller M.E."/>
            <person name="Silverstein K.A.T."/>
            <person name="Henningsen E."/>
            <person name="Hirsch C.D."/>
            <person name="Visser B."/>
            <person name="Pretorius Z.A."/>
            <person name="Steffenson B.J."/>
            <person name="Schwessinger B."/>
            <person name="Dodds P.N."/>
            <person name="Figueroa M."/>
        </authorList>
    </citation>
    <scope>NUCLEOTIDE SEQUENCE [LARGE SCALE GENOMIC DNA]</scope>
    <source>
        <strain evidence="2 3">Ug99</strain>
    </source>
</reference>
<evidence type="ECO:0000313" key="3">
    <source>
        <dbReference type="Proteomes" id="UP000325313"/>
    </source>
</evidence>
<evidence type="ECO:0000256" key="1">
    <source>
        <dbReference type="SAM" id="MobiDB-lite"/>
    </source>
</evidence>
<dbReference type="AlphaFoldDB" id="A0A5B0LL77"/>
<feature type="region of interest" description="Disordered" evidence="1">
    <location>
        <begin position="122"/>
        <end position="145"/>
    </location>
</feature>
<protein>
    <submittedName>
        <fullName evidence="2">Uncharacterized protein</fullName>
    </submittedName>
</protein>
<accession>A0A5B0LL77</accession>
<proteinExistence type="predicted"/>
<organism evidence="2 3">
    <name type="scientific">Puccinia graminis f. sp. tritici</name>
    <dbReference type="NCBI Taxonomy" id="56615"/>
    <lineage>
        <taxon>Eukaryota</taxon>
        <taxon>Fungi</taxon>
        <taxon>Dikarya</taxon>
        <taxon>Basidiomycota</taxon>
        <taxon>Pucciniomycotina</taxon>
        <taxon>Pucciniomycetes</taxon>
        <taxon>Pucciniales</taxon>
        <taxon>Pucciniaceae</taxon>
        <taxon>Puccinia</taxon>
    </lineage>
</organism>
<name>A0A5B0LL77_PUCGR</name>
<dbReference type="Proteomes" id="UP000325313">
    <property type="component" value="Unassembled WGS sequence"/>
</dbReference>
<sequence>MSSPGISGTSHIYQSIRKRLSSSLSSLQFTSPPLGLQPTLQETNSFCLTPRPLKIKKPSLSAIFFFETTTNAIHQQSSSSSSSIDWPSFVHPPLSACPVLSCLSILPLFLFSPHLPQPLPTATHPPRKDIVISPSPPPSSSLDSH</sequence>
<dbReference type="EMBL" id="VDEP01000510">
    <property type="protein sequence ID" value="KAA1065362.1"/>
    <property type="molecule type" value="Genomic_DNA"/>
</dbReference>
<gene>
    <name evidence="2" type="ORF">PGTUg99_008451</name>
</gene>
<evidence type="ECO:0000313" key="2">
    <source>
        <dbReference type="EMBL" id="KAA1065362.1"/>
    </source>
</evidence>